<name>A0ABT0QD92_9FLAO</name>
<dbReference type="Proteomes" id="UP001165381">
    <property type="component" value="Unassembled WGS sequence"/>
</dbReference>
<keyword evidence="1" id="KW-0732">Signal</keyword>
<reference evidence="2" key="1">
    <citation type="submission" date="2022-05" db="EMBL/GenBank/DDBJ databases">
        <authorList>
            <person name="Park J.-S."/>
        </authorList>
    </citation>
    <scope>NUCLEOTIDE SEQUENCE</scope>
    <source>
        <strain evidence="2">2012CJ34-3</strain>
    </source>
</reference>
<dbReference type="RefSeq" id="WP_249972644.1">
    <property type="nucleotide sequence ID" value="NZ_JAMFLZ010000003.1"/>
</dbReference>
<gene>
    <name evidence="2" type="ORF">M3P09_07580</name>
</gene>
<evidence type="ECO:0000256" key="1">
    <source>
        <dbReference type="SAM" id="SignalP"/>
    </source>
</evidence>
<feature type="chain" id="PRO_5047135530" evidence="1">
    <location>
        <begin position="20"/>
        <end position="332"/>
    </location>
</feature>
<keyword evidence="3" id="KW-1185">Reference proteome</keyword>
<evidence type="ECO:0000313" key="2">
    <source>
        <dbReference type="EMBL" id="MCL6294849.1"/>
    </source>
</evidence>
<sequence length="332" mass="37172">MNRHLTLIFGFLMSLGIQAQNPAGNNQEVQFNSNGSFGASPYLKWNGANLQFLDLGVHSAKLFFKSENGDDSYIFSENYGPNQNRLVFHTRDDGDQDYAVFRNRHWNDGEKDVFEIHRTWTKANSNFYVMNGNIGVGTTTPSSIAMLHTKKPSDSAGWGLLTDSFGINNWSGFFSDASNNFNIQARDGMGVLTANIASSGDTWLNGGNVGIGTTNPDSKLTVAGNIHAQEVKVTVNAGADFVFNDDYKLPSLKEVEQFIKTNNHLPEIASEKEMQDNGLFLAEMNIKLLQKIEELTLYTIQQEKQLEKQETINQELINRLKKLENLLFNKNN</sequence>
<protein>
    <submittedName>
        <fullName evidence="2">Tail fiber protein</fullName>
    </submittedName>
</protein>
<feature type="signal peptide" evidence="1">
    <location>
        <begin position="1"/>
        <end position="19"/>
    </location>
</feature>
<dbReference type="EMBL" id="JAMFLZ010000003">
    <property type="protein sequence ID" value="MCL6294849.1"/>
    <property type="molecule type" value="Genomic_DNA"/>
</dbReference>
<accession>A0ABT0QD92</accession>
<evidence type="ECO:0000313" key="3">
    <source>
        <dbReference type="Proteomes" id="UP001165381"/>
    </source>
</evidence>
<proteinExistence type="predicted"/>
<comment type="caution">
    <text evidence="2">The sequence shown here is derived from an EMBL/GenBank/DDBJ whole genome shotgun (WGS) entry which is preliminary data.</text>
</comment>
<organism evidence="2 3">
    <name type="scientific">Jejuia spongiicola</name>
    <dbReference type="NCBI Taxonomy" id="2942207"/>
    <lineage>
        <taxon>Bacteria</taxon>
        <taxon>Pseudomonadati</taxon>
        <taxon>Bacteroidota</taxon>
        <taxon>Flavobacteriia</taxon>
        <taxon>Flavobacteriales</taxon>
        <taxon>Flavobacteriaceae</taxon>
        <taxon>Jejuia</taxon>
    </lineage>
</organism>